<dbReference type="PANTHER" id="PTHR34639:SF1">
    <property type="entry name" value="PROTEIN FLATTOP"/>
    <property type="match status" value="1"/>
</dbReference>
<name>A0ABN9M5E0_9NEOB</name>
<organism evidence="5 6">
    <name type="scientific">Ranitomeya imitator</name>
    <name type="common">mimic poison frog</name>
    <dbReference type="NCBI Taxonomy" id="111125"/>
    <lineage>
        <taxon>Eukaryota</taxon>
        <taxon>Metazoa</taxon>
        <taxon>Chordata</taxon>
        <taxon>Craniata</taxon>
        <taxon>Vertebrata</taxon>
        <taxon>Euteleostomi</taxon>
        <taxon>Amphibia</taxon>
        <taxon>Batrachia</taxon>
        <taxon>Anura</taxon>
        <taxon>Neobatrachia</taxon>
        <taxon>Hyloidea</taxon>
        <taxon>Dendrobatidae</taxon>
        <taxon>Dendrobatinae</taxon>
        <taxon>Ranitomeya</taxon>
    </lineage>
</organism>
<dbReference type="Proteomes" id="UP001176940">
    <property type="component" value="Unassembled WGS sequence"/>
</dbReference>
<evidence type="ECO:0000256" key="1">
    <source>
        <dbReference type="ARBA" id="ARBA00009887"/>
    </source>
</evidence>
<evidence type="ECO:0000313" key="5">
    <source>
        <dbReference type="EMBL" id="CAJ0956358.1"/>
    </source>
</evidence>
<dbReference type="InterPro" id="IPR038797">
    <property type="entry name" value="Fltp"/>
</dbReference>
<evidence type="ECO:0000256" key="3">
    <source>
        <dbReference type="ARBA" id="ARBA00033306"/>
    </source>
</evidence>
<evidence type="ECO:0000256" key="2">
    <source>
        <dbReference type="ARBA" id="ARBA00019181"/>
    </source>
</evidence>
<keyword evidence="6" id="KW-1185">Reference proteome</keyword>
<accession>A0ABN9M5E0</accession>
<dbReference type="PANTHER" id="PTHR34639">
    <property type="entry name" value="PROTEIN FLATTOP"/>
    <property type="match status" value="1"/>
</dbReference>
<reference evidence="5" key="1">
    <citation type="submission" date="2023-07" db="EMBL/GenBank/DDBJ databases">
        <authorList>
            <person name="Stuckert A."/>
        </authorList>
    </citation>
    <scope>NUCLEOTIDE SEQUENCE</scope>
</reference>
<dbReference type="Pfam" id="PF22611">
    <property type="entry name" value="CFAP126"/>
    <property type="match status" value="1"/>
</dbReference>
<dbReference type="EMBL" id="CAUEEQ010041777">
    <property type="protein sequence ID" value="CAJ0956358.1"/>
    <property type="molecule type" value="Genomic_DNA"/>
</dbReference>
<proteinExistence type="inferred from homology"/>
<evidence type="ECO:0000313" key="6">
    <source>
        <dbReference type="Proteomes" id="UP001176940"/>
    </source>
</evidence>
<comment type="function">
    <text evidence="4">Microtubule inner protein (MIP) part of the dynein-decorated doublet microtubules (DMTs) in cilia axoneme. Acts as a regulator of cilium basal body docking and positioning in mono- and multiciliated cells. Regulates basal body docking and cilia formation in multiciliated lung cells. Regulates kinocilium positioning and stereocilia bundle morphogenesis in the inner ear.</text>
</comment>
<comment type="similarity">
    <text evidence="1">Belongs to the Flattop family.</text>
</comment>
<dbReference type="CDD" id="cd23705">
    <property type="entry name" value="Flattop"/>
    <property type="match status" value="1"/>
</dbReference>
<evidence type="ECO:0000256" key="4">
    <source>
        <dbReference type="ARBA" id="ARBA00045261"/>
    </source>
</evidence>
<gene>
    <name evidence="5" type="ORF">RIMI_LOCUS15501376</name>
</gene>
<sequence>MDQGHLQEQLSTVAPKSYASPSIDATAKNYDGAFSSTRLQNWSVPRPRQEAAAFQDGFTQFISNDRGHLLSGVPRAKLSPWGTFIGTWDMPTKIPPAKVSLTSRSADASRRLTDWIRRSDNLVSACNGLRPDVTGKKPTLVPSCTNNYRPVSNLPFISKLLERLIYSRLTRYVSTHSLLDPSQSGFRPLHSTETALIKVTNDLLTAKCNGDHSLLILLDLLTLLTTLSYSQGSSH</sequence>
<protein>
    <recommendedName>
        <fullName evidence="2">Protein Flattop</fullName>
    </recommendedName>
    <alternativeName>
        <fullName evidence="3">Cilia- and flagella-associated protein 126</fullName>
    </alternativeName>
</protein>
<comment type="caution">
    <text evidence="5">The sequence shown here is derived from an EMBL/GenBank/DDBJ whole genome shotgun (WGS) entry which is preliminary data.</text>
</comment>